<keyword evidence="1" id="KW-1133">Transmembrane helix</keyword>
<comment type="caution">
    <text evidence="2">The sequence shown here is derived from an EMBL/GenBank/DDBJ whole genome shotgun (WGS) entry which is preliminary data.</text>
</comment>
<dbReference type="AlphaFoldDB" id="A0A8J2ZV32"/>
<keyword evidence="1" id="KW-0472">Membrane</keyword>
<proteinExistence type="predicted"/>
<dbReference type="EMBL" id="BMFV01000008">
    <property type="protein sequence ID" value="GGH79750.1"/>
    <property type="molecule type" value="Genomic_DNA"/>
</dbReference>
<evidence type="ECO:0000313" key="2">
    <source>
        <dbReference type="EMBL" id="GGH79750.1"/>
    </source>
</evidence>
<keyword evidence="3" id="KW-1185">Reference proteome</keyword>
<feature type="transmembrane region" description="Helical" evidence="1">
    <location>
        <begin position="6"/>
        <end position="23"/>
    </location>
</feature>
<accession>A0A8J2ZV32</accession>
<organism evidence="2 3">
    <name type="scientific">Pullulanibacillus pueri</name>
    <dbReference type="NCBI Taxonomy" id="1437324"/>
    <lineage>
        <taxon>Bacteria</taxon>
        <taxon>Bacillati</taxon>
        <taxon>Bacillota</taxon>
        <taxon>Bacilli</taxon>
        <taxon>Bacillales</taxon>
        <taxon>Sporolactobacillaceae</taxon>
        <taxon>Pullulanibacillus</taxon>
    </lineage>
</organism>
<sequence>MKGFILRYLVLMVIGVFLYKNRYKLMNILVSIEAIRGLFKLFDGDALADGCRFIKQQWNKSRQTEG</sequence>
<keyword evidence="1" id="KW-0812">Transmembrane</keyword>
<dbReference type="RefSeq" id="WP_188496790.1">
    <property type="nucleotide sequence ID" value="NZ_BMFV01000008.1"/>
</dbReference>
<gene>
    <name evidence="2" type="ORF">GCM10007096_15140</name>
</gene>
<reference evidence="2" key="1">
    <citation type="journal article" date="2014" name="Int. J. Syst. Evol. Microbiol.">
        <title>Complete genome sequence of Corynebacterium casei LMG S-19264T (=DSM 44701T), isolated from a smear-ripened cheese.</title>
        <authorList>
            <consortium name="US DOE Joint Genome Institute (JGI-PGF)"/>
            <person name="Walter F."/>
            <person name="Albersmeier A."/>
            <person name="Kalinowski J."/>
            <person name="Ruckert C."/>
        </authorList>
    </citation>
    <scope>NUCLEOTIDE SEQUENCE</scope>
    <source>
        <strain evidence="2">CGMCC 1.12777</strain>
    </source>
</reference>
<evidence type="ECO:0000256" key="1">
    <source>
        <dbReference type="SAM" id="Phobius"/>
    </source>
</evidence>
<dbReference type="Proteomes" id="UP000656813">
    <property type="component" value="Unassembled WGS sequence"/>
</dbReference>
<evidence type="ECO:0000313" key="3">
    <source>
        <dbReference type="Proteomes" id="UP000656813"/>
    </source>
</evidence>
<name>A0A8J2ZV32_9BACL</name>
<reference evidence="2" key="2">
    <citation type="submission" date="2020-09" db="EMBL/GenBank/DDBJ databases">
        <authorList>
            <person name="Sun Q."/>
            <person name="Zhou Y."/>
        </authorList>
    </citation>
    <scope>NUCLEOTIDE SEQUENCE</scope>
    <source>
        <strain evidence="2">CGMCC 1.12777</strain>
    </source>
</reference>
<protein>
    <submittedName>
        <fullName evidence="2">Uncharacterized protein</fullName>
    </submittedName>
</protein>